<evidence type="ECO:0000256" key="6">
    <source>
        <dbReference type="RuleBase" id="RU366048"/>
    </source>
</evidence>
<dbReference type="PANTHER" id="PTHR23222">
    <property type="entry name" value="PROHIBITIN"/>
    <property type="match status" value="1"/>
</dbReference>
<dbReference type="PANTHER" id="PTHR23222:SF0">
    <property type="entry name" value="PROHIBITIN 1"/>
    <property type="match status" value="1"/>
</dbReference>
<evidence type="ECO:0000313" key="10">
    <source>
        <dbReference type="Proteomes" id="UP000710432"/>
    </source>
</evidence>
<protein>
    <recommendedName>
        <fullName evidence="6">Prohibitin</fullName>
    </recommendedName>
</protein>
<dbReference type="GO" id="GO:0007005">
    <property type="term" value="P:mitochondrion organization"/>
    <property type="evidence" value="ECO:0007669"/>
    <property type="project" value="TreeGrafter"/>
</dbReference>
<dbReference type="GO" id="GO:0005743">
    <property type="term" value="C:mitochondrial inner membrane"/>
    <property type="evidence" value="ECO:0007669"/>
    <property type="project" value="UniProtKB-SubCell"/>
</dbReference>
<dbReference type="GO" id="GO:0071897">
    <property type="term" value="P:DNA biosynthetic process"/>
    <property type="evidence" value="ECO:0007669"/>
    <property type="project" value="UniProtKB-KW"/>
</dbReference>
<organism evidence="9 10">
    <name type="scientific">Microtus ochrogaster</name>
    <name type="common">Prairie vole</name>
    <dbReference type="NCBI Taxonomy" id="79684"/>
    <lineage>
        <taxon>Eukaryota</taxon>
        <taxon>Metazoa</taxon>
        <taxon>Chordata</taxon>
        <taxon>Craniata</taxon>
        <taxon>Vertebrata</taxon>
        <taxon>Euteleostomi</taxon>
        <taxon>Mammalia</taxon>
        <taxon>Eutheria</taxon>
        <taxon>Euarchontoglires</taxon>
        <taxon>Glires</taxon>
        <taxon>Rodentia</taxon>
        <taxon>Myomorpha</taxon>
        <taxon>Muroidea</taxon>
        <taxon>Cricetidae</taxon>
        <taxon>Arvicolinae</taxon>
        <taxon>Microtus</taxon>
    </lineage>
</organism>
<comment type="caution">
    <text evidence="9">The sequence shown here is derived from an EMBL/GenBank/DDBJ whole genome shotgun (WGS) entry which is preliminary data.</text>
</comment>
<sequence length="105" mass="11309">MSSSIAGGVLNTALYNVDAGHKAGCHGMVSVDLTERAATFGLILDDVSLTQLTFGKEFTEAVEAKQVAQQGAERARFVLEKSEQQKKRQPSSLLIANSWPRQAMA</sequence>
<evidence type="ECO:0000256" key="5">
    <source>
        <dbReference type="ARBA" id="ARBA00046138"/>
    </source>
</evidence>
<evidence type="ECO:0000259" key="8">
    <source>
        <dbReference type="Pfam" id="PF01145"/>
    </source>
</evidence>
<feature type="region of interest" description="Disordered" evidence="7">
    <location>
        <begin position="80"/>
        <end position="105"/>
    </location>
</feature>
<comment type="function">
    <text evidence="3">In the nucleus, acts as a transcription coregulator, enhances promoter binding by TP53, a transcription factor it activates, but reduces the promoter binding by E2F1, a transcription factor it represses. Interacts with STAT3 to affect IL17 secretion in T-helper Th17 cells.</text>
</comment>
<comment type="subcellular location">
    <subcellularLocation>
        <location evidence="6">Mitochondrion inner membrane</location>
    </subcellularLocation>
</comment>
<evidence type="ECO:0000256" key="1">
    <source>
        <dbReference type="ARBA" id="ARBA00009658"/>
    </source>
</evidence>
<name>A0A8J6GFE8_MICOH</name>
<comment type="similarity">
    <text evidence="1 6">Belongs to the prohibitin family.</text>
</comment>
<feature type="domain" description="Band 7" evidence="8">
    <location>
        <begin position="29"/>
        <end position="84"/>
    </location>
</feature>
<proteinExistence type="inferred from homology"/>
<evidence type="ECO:0000256" key="3">
    <source>
        <dbReference type="ARBA" id="ARBA00045600"/>
    </source>
</evidence>
<dbReference type="AlphaFoldDB" id="A0A8J6GFE8"/>
<gene>
    <name evidence="9" type="ORF">LTLLF_145635</name>
</gene>
<dbReference type="EMBL" id="JAATJU010021999">
    <property type="protein sequence ID" value="KAH0512366.1"/>
    <property type="molecule type" value="Genomic_DNA"/>
</dbReference>
<accession>A0A8J6GFE8</accession>
<keyword evidence="6" id="KW-0472">Membrane</keyword>
<evidence type="ECO:0000256" key="2">
    <source>
        <dbReference type="ARBA" id="ARBA00022634"/>
    </source>
</evidence>
<comment type="function">
    <text evidence="4">Protein with pleiotropic attributes mediated in a cell-compartment- and tissue-specific manner, which include the plasma membrane-associated cell signaling functions, mitochondrial chaperone, and transcriptional co-regulator of transcription factors in the nucleus. Plays a role in adipose tissue and glucose homeostasis in a sex-specific manner. Contributes to pulmonary vascular remodeling by accelerating proliferation of pulmonary arterial smooth muscle cells.</text>
</comment>
<dbReference type="InterPro" id="IPR001107">
    <property type="entry name" value="Band_7"/>
</dbReference>
<dbReference type="Pfam" id="PF01145">
    <property type="entry name" value="Band_7"/>
    <property type="match status" value="1"/>
</dbReference>
<reference evidence="9" key="1">
    <citation type="submission" date="2020-03" db="EMBL/GenBank/DDBJ databases">
        <title>Studies in the Genomics of Life Span.</title>
        <authorList>
            <person name="Glass D."/>
        </authorList>
    </citation>
    <scope>NUCLEOTIDE SEQUENCE</scope>
    <source>
        <strain evidence="9">LTLLF</strain>
        <tissue evidence="9">Muscle</tissue>
    </source>
</reference>
<keyword evidence="6" id="KW-0999">Mitochondrion inner membrane</keyword>
<evidence type="ECO:0000256" key="4">
    <source>
        <dbReference type="ARBA" id="ARBA00046022"/>
    </source>
</evidence>
<keyword evidence="6" id="KW-0496">Mitochondrion</keyword>
<evidence type="ECO:0000313" key="9">
    <source>
        <dbReference type="EMBL" id="KAH0512366.1"/>
    </source>
</evidence>
<dbReference type="PRINTS" id="PR00679">
    <property type="entry name" value="PROHIBITIN"/>
</dbReference>
<dbReference type="Proteomes" id="UP000710432">
    <property type="component" value="Unassembled WGS sequence"/>
</dbReference>
<keyword evidence="2" id="KW-0237">DNA synthesis</keyword>
<dbReference type="InterPro" id="IPR000163">
    <property type="entry name" value="Prohibitin"/>
</dbReference>
<comment type="function">
    <text evidence="5">In the plasma membrane, cooperates with CD86 to mediate CD86-signaling in B lymphocytes that regulates the level of IgG1 produced through the activation of distal signaling intermediates. Upon CD40 engagement, required to activate NF-kappa-B signaling pathway via phospholipase C and protein kinase C activation.</text>
</comment>
<evidence type="ECO:0000256" key="7">
    <source>
        <dbReference type="SAM" id="MobiDB-lite"/>
    </source>
</evidence>